<organism evidence="6 7">
    <name type="scientific">Sandaracinus amylolyticus</name>
    <dbReference type="NCBI Taxonomy" id="927083"/>
    <lineage>
        <taxon>Bacteria</taxon>
        <taxon>Pseudomonadati</taxon>
        <taxon>Myxococcota</taxon>
        <taxon>Polyangia</taxon>
        <taxon>Polyangiales</taxon>
        <taxon>Sandaracinaceae</taxon>
        <taxon>Sandaracinus</taxon>
    </lineage>
</organism>
<dbReference type="Pfam" id="PF17918">
    <property type="entry name" value="TetR_C_15"/>
    <property type="match status" value="1"/>
</dbReference>
<dbReference type="STRING" id="927083.DB32_000939"/>
<keyword evidence="7" id="KW-1185">Reference proteome</keyword>
<dbReference type="PANTHER" id="PTHR30055:SF234">
    <property type="entry name" value="HTH-TYPE TRANSCRIPTIONAL REGULATOR BETI"/>
    <property type="match status" value="1"/>
</dbReference>
<dbReference type="Gene3D" id="1.10.357.10">
    <property type="entry name" value="Tetracycline Repressor, domain 2"/>
    <property type="match status" value="1"/>
</dbReference>
<dbReference type="RefSeq" id="WP_075097448.1">
    <property type="nucleotide sequence ID" value="NZ_CP011125.1"/>
</dbReference>
<evidence type="ECO:0000256" key="4">
    <source>
        <dbReference type="PROSITE-ProRule" id="PRU00335"/>
    </source>
</evidence>
<keyword evidence="2 4" id="KW-0238">DNA-binding</keyword>
<gene>
    <name evidence="6" type="ORF">DB32_000939</name>
</gene>
<dbReference type="InterPro" id="IPR050109">
    <property type="entry name" value="HTH-type_TetR-like_transc_reg"/>
</dbReference>
<dbReference type="InterPro" id="IPR009057">
    <property type="entry name" value="Homeodomain-like_sf"/>
</dbReference>
<dbReference type="GO" id="GO:0003700">
    <property type="term" value="F:DNA-binding transcription factor activity"/>
    <property type="evidence" value="ECO:0007669"/>
    <property type="project" value="TreeGrafter"/>
</dbReference>
<dbReference type="Pfam" id="PF00440">
    <property type="entry name" value="TetR_N"/>
    <property type="match status" value="1"/>
</dbReference>
<sequence>MTAITPRKRPVQARSKATVEAILEASARVLVAGGYAELTTTRVAAAAGVGIGTLYQYFPSKEALVVALLERSMGDLERAIAAAMSALEEPALDDTIEAMIDGLLAAKRARPELKAALRRQLPKVEGEALVRTTMRKLQSLVRGALDAHAEELPGVDRELAAAVLTTAVEGAVSSALDFAPRLLKSREFRDALVDLVRGYLKEAMKKAKKRAR</sequence>
<proteinExistence type="predicted"/>
<dbReference type="PROSITE" id="PS01081">
    <property type="entry name" value="HTH_TETR_1"/>
    <property type="match status" value="1"/>
</dbReference>
<feature type="DNA-binding region" description="H-T-H motif" evidence="4">
    <location>
        <begin position="39"/>
        <end position="58"/>
    </location>
</feature>
<dbReference type="GO" id="GO:0000976">
    <property type="term" value="F:transcription cis-regulatory region binding"/>
    <property type="evidence" value="ECO:0007669"/>
    <property type="project" value="TreeGrafter"/>
</dbReference>
<dbReference type="OrthoDB" id="9793734at2"/>
<dbReference type="InterPro" id="IPR001647">
    <property type="entry name" value="HTH_TetR"/>
</dbReference>
<dbReference type="InterPro" id="IPR041669">
    <property type="entry name" value="TetR_C_15"/>
</dbReference>
<name>A0A0F6W015_9BACT</name>
<evidence type="ECO:0000259" key="5">
    <source>
        <dbReference type="PROSITE" id="PS50977"/>
    </source>
</evidence>
<reference evidence="6 7" key="1">
    <citation type="submission" date="2015-03" db="EMBL/GenBank/DDBJ databases">
        <title>Genome assembly of Sandaracinus amylolyticus DSM 53668.</title>
        <authorList>
            <person name="Sharma G."/>
            <person name="Subramanian S."/>
        </authorList>
    </citation>
    <scope>NUCLEOTIDE SEQUENCE [LARGE SCALE GENOMIC DNA]</scope>
    <source>
        <strain evidence="6 7">DSM 53668</strain>
    </source>
</reference>
<dbReference type="KEGG" id="samy:DB32_000939"/>
<keyword evidence="1" id="KW-0805">Transcription regulation</keyword>
<evidence type="ECO:0000256" key="3">
    <source>
        <dbReference type="ARBA" id="ARBA00023163"/>
    </source>
</evidence>
<evidence type="ECO:0000313" key="7">
    <source>
        <dbReference type="Proteomes" id="UP000034883"/>
    </source>
</evidence>
<accession>A0A0F6W015</accession>
<dbReference type="PANTHER" id="PTHR30055">
    <property type="entry name" value="HTH-TYPE TRANSCRIPTIONAL REGULATOR RUTR"/>
    <property type="match status" value="1"/>
</dbReference>
<dbReference type="PRINTS" id="PR00455">
    <property type="entry name" value="HTHTETR"/>
</dbReference>
<keyword evidence="3" id="KW-0804">Transcription</keyword>
<protein>
    <submittedName>
        <fullName evidence="6">Transcriptional regulator, TetR family protein</fullName>
    </submittedName>
</protein>
<dbReference type="PROSITE" id="PS50977">
    <property type="entry name" value="HTH_TETR_2"/>
    <property type="match status" value="1"/>
</dbReference>
<dbReference type="AlphaFoldDB" id="A0A0F6W015"/>
<dbReference type="Proteomes" id="UP000034883">
    <property type="component" value="Chromosome"/>
</dbReference>
<evidence type="ECO:0000256" key="2">
    <source>
        <dbReference type="ARBA" id="ARBA00023125"/>
    </source>
</evidence>
<evidence type="ECO:0000313" key="6">
    <source>
        <dbReference type="EMBL" id="AKF03790.1"/>
    </source>
</evidence>
<feature type="domain" description="HTH tetR-type" evidence="5">
    <location>
        <begin position="16"/>
        <end position="76"/>
    </location>
</feature>
<dbReference type="EMBL" id="CP011125">
    <property type="protein sequence ID" value="AKF03790.1"/>
    <property type="molecule type" value="Genomic_DNA"/>
</dbReference>
<dbReference type="SUPFAM" id="SSF46689">
    <property type="entry name" value="Homeodomain-like"/>
    <property type="match status" value="1"/>
</dbReference>
<dbReference type="InterPro" id="IPR023772">
    <property type="entry name" value="DNA-bd_HTH_TetR-type_CS"/>
</dbReference>
<evidence type="ECO:0000256" key="1">
    <source>
        <dbReference type="ARBA" id="ARBA00023015"/>
    </source>
</evidence>